<proteinExistence type="predicted"/>
<keyword evidence="4" id="KW-0067">ATP-binding</keyword>
<evidence type="ECO:0000256" key="4">
    <source>
        <dbReference type="ARBA" id="ARBA00022840"/>
    </source>
</evidence>
<dbReference type="Gene3D" id="3.40.50.300">
    <property type="entry name" value="P-loop containing nucleotide triphosphate hydrolases"/>
    <property type="match status" value="2"/>
</dbReference>
<dbReference type="InterPro" id="IPR027417">
    <property type="entry name" value="P-loop_NTPase"/>
</dbReference>
<dbReference type="PROSITE" id="PS00211">
    <property type="entry name" value="ABC_TRANSPORTER_1"/>
    <property type="match status" value="2"/>
</dbReference>
<dbReference type="InterPro" id="IPR003439">
    <property type="entry name" value="ABC_transporter-like_ATP-bd"/>
</dbReference>
<sequence length="506" mass="55932">MLAAELKKITKVYPGGIVANYEVDFDLRKGEVHALLGENGAGKTTLMKILSGCLKPTSGFIYVEGERVEFRSPSDALRKGIGMVHQHLTLIPTMSVLENLRLGLVGQRFDMRRMLTEVEDLSRTLGFKVRLDSPVYALSVGERQRVEILRLLLSKARILIFDEPTSMLCGPEIDRFLALLKSLSYKGYSIVLITHKIREAMHVSDRITVMRMGRVVATLDKDEVRDESYLVELMVGERLVPAVANARPSHSKEALLTVKNLVVNDDRGLCKVKGVSFELYAGEVLGVAGVEGNGQKELVEAIAGLRRPVYGEIIFERKNSYSGRMNYIPAERMELGVAPTLSVAVNSVLRRFDDEEFVERGNFLNFSKMNEFAKRVVSFMNVRTPSLKTPVKYLSGGNIQKIIVGREILTPSEVLIAEQPTAGLDAKSAYQVRKALSELASKGVGILLVSSDLDEILELSDRIAVISDGKIVKIFEKEEADPVMIGSYMLAGEGLGHNVRATVSTD</sequence>
<organism evidence="6 7">
    <name type="scientific">Candidatus Terraquivivens tikiterensis</name>
    <dbReference type="NCBI Taxonomy" id="1980982"/>
    <lineage>
        <taxon>Archaea</taxon>
        <taxon>Nitrososphaerota</taxon>
        <taxon>Candidatus Wolframiiraptoraceae</taxon>
        <taxon>Candidatus Terraquivivens</taxon>
    </lineage>
</organism>
<dbReference type="Proteomes" id="UP000244066">
    <property type="component" value="Unassembled WGS sequence"/>
</dbReference>
<feature type="domain" description="ABC transporter" evidence="5">
    <location>
        <begin position="4"/>
        <end position="237"/>
    </location>
</feature>
<evidence type="ECO:0000256" key="3">
    <source>
        <dbReference type="ARBA" id="ARBA00022741"/>
    </source>
</evidence>
<dbReference type="InterPro" id="IPR003593">
    <property type="entry name" value="AAA+_ATPase"/>
</dbReference>
<dbReference type="SMART" id="SM00382">
    <property type="entry name" value="AAA"/>
    <property type="match status" value="1"/>
</dbReference>
<keyword evidence="2" id="KW-0677">Repeat</keyword>
<dbReference type="PROSITE" id="PS50893">
    <property type="entry name" value="ABC_TRANSPORTER_2"/>
    <property type="match status" value="2"/>
</dbReference>
<dbReference type="InterPro" id="IPR050107">
    <property type="entry name" value="ABC_carbohydrate_import_ATPase"/>
</dbReference>
<evidence type="ECO:0000256" key="2">
    <source>
        <dbReference type="ARBA" id="ARBA00022737"/>
    </source>
</evidence>
<dbReference type="AlphaFoldDB" id="A0A2R7YA05"/>
<dbReference type="SUPFAM" id="SSF52540">
    <property type="entry name" value="P-loop containing nucleoside triphosphate hydrolases"/>
    <property type="match status" value="2"/>
</dbReference>
<dbReference type="Pfam" id="PF00005">
    <property type="entry name" value="ABC_tran"/>
    <property type="match status" value="2"/>
</dbReference>
<accession>A0A2R7YA05</accession>
<dbReference type="InterPro" id="IPR017871">
    <property type="entry name" value="ABC_transporter-like_CS"/>
</dbReference>
<evidence type="ECO:0000313" key="6">
    <source>
        <dbReference type="EMBL" id="PUA34237.1"/>
    </source>
</evidence>
<feature type="domain" description="ABC transporter" evidence="5">
    <location>
        <begin position="256"/>
        <end position="493"/>
    </location>
</feature>
<keyword evidence="1" id="KW-0813">Transport</keyword>
<comment type="caution">
    <text evidence="6">The sequence shown here is derived from an EMBL/GenBank/DDBJ whole genome shotgun (WGS) entry which is preliminary data.</text>
</comment>
<dbReference type="PANTHER" id="PTHR43790">
    <property type="entry name" value="CARBOHYDRATE TRANSPORT ATP-BINDING PROTEIN MG119-RELATED"/>
    <property type="match status" value="1"/>
</dbReference>
<gene>
    <name evidence="6" type="ORF">B9J98_01205</name>
</gene>
<dbReference type="CDD" id="cd03216">
    <property type="entry name" value="ABC_Carb_Monos_I"/>
    <property type="match status" value="1"/>
</dbReference>
<dbReference type="CDD" id="cd03215">
    <property type="entry name" value="ABC_Carb_Monos_II"/>
    <property type="match status" value="1"/>
</dbReference>
<evidence type="ECO:0000256" key="1">
    <source>
        <dbReference type="ARBA" id="ARBA00022448"/>
    </source>
</evidence>
<protein>
    <recommendedName>
        <fullName evidence="5">ABC transporter domain-containing protein</fullName>
    </recommendedName>
</protein>
<dbReference type="GO" id="GO:0016887">
    <property type="term" value="F:ATP hydrolysis activity"/>
    <property type="evidence" value="ECO:0007669"/>
    <property type="project" value="InterPro"/>
</dbReference>
<name>A0A2R7YA05_9ARCH</name>
<evidence type="ECO:0000313" key="7">
    <source>
        <dbReference type="Proteomes" id="UP000244066"/>
    </source>
</evidence>
<keyword evidence="3" id="KW-0547">Nucleotide-binding</keyword>
<reference evidence="6 7" key="1">
    <citation type="submission" date="2017-04" db="EMBL/GenBank/DDBJ databases">
        <title>Draft Aigarchaeota genome from a New Zealand hot spring.</title>
        <authorList>
            <person name="Reysenbach A.-L."/>
            <person name="Donaho J.A."/>
            <person name="Gerhart J."/>
            <person name="Kelley J.F."/>
            <person name="Kouba K."/>
            <person name="Podar M."/>
            <person name="Stott M."/>
        </authorList>
    </citation>
    <scope>NUCLEOTIDE SEQUENCE [LARGE SCALE GENOMIC DNA]</scope>
    <source>
        <strain evidence="6">NZ13_MG1</strain>
    </source>
</reference>
<dbReference type="EMBL" id="NDWU01000002">
    <property type="protein sequence ID" value="PUA34237.1"/>
    <property type="molecule type" value="Genomic_DNA"/>
</dbReference>
<dbReference type="PANTHER" id="PTHR43790:SF9">
    <property type="entry name" value="GALACTOFURANOSE TRANSPORTER ATP-BINDING PROTEIN YTFR"/>
    <property type="match status" value="1"/>
</dbReference>
<dbReference type="GO" id="GO:0005524">
    <property type="term" value="F:ATP binding"/>
    <property type="evidence" value="ECO:0007669"/>
    <property type="project" value="UniProtKB-KW"/>
</dbReference>
<evidence type="ECO:0000259" key="5">
    <source>
        <dbReference type="PROSITE" id="PS50893"/>
    </source>
</evidence>